<sequence>MWEEKRCSLGRRRRLERPAEWIHRRQIRPLGGGSAPLPSPGQIRRAHGSATRRQRATGGSDGGWPADSGSATAEAQPVTAEAGEARPAVEEVAAVRGGIAEVPVRHDEAGQRGGGGRRSRR</sequence>
<feature type="region of interest" description="Disordered" evidence="1">
    <location>
        <begin position="100"/>
        <end position="121"/>
    </location>
</feature>
<protein>
    <submittedName>
        <fullName evidence="2">Uncharacterized protein</fullName>
    </submittedName>
</protein>
<dbReference type="AlphaFoldDB" id="A0A0E0GQ18"/>
<evidence type="ECO:0000256" key="1">
    <source>
        <dbReference type="SAM" id="MobiDB-lite"/>
    </source>
</evidence>
<reference evidence="2" key="1">
    <citation type="submission" date="2015-04" db="UniProtKB">
        <authorList>
            <consortium name="EnsemblPlants"/>
        </authorList>
    </citation>
    <scope>IDENTIFICATION</scope>
    <source>
        <strain evidence="2">SL10</strain>
    </source>
</reference>
<proteinExistence type="predicted"/>
<keyword evidence="3" id="KW-1185">Reference proteome</keyword>
<name>A0A0E0GQ18_ORYNI</name>
<dbReference type="Gramene" id="ONIVA03G25800.1">
    <property type="protein sequence ID" value="ONIVA03G25800.1"/>
    <property type="gene ID" value="ONIVA03G25800"/>
</dbReference>
<feature type="region of interest" description="Disordered" evidence="1">
    <location>
        <begin position="25"/>
        <end position="88"/>
    </location>
</feature>
<feature type="compositionally biased region" description="Basic residues" evidence="1">
    <location>
        <begin position="44"/>
        <end position="55"/>
    </location>
</feature>
<dbReference type="HOGENOM" id="CLU_2041805_0_0_1"/>
<organism evidence="2">
    <name type="scientific">Oryza nivara</name>
    <name type="common">Indian wild rice</name>
    <name type="synonym">Oryza sativa f. spontanea</name>
    <dbReference type="NCBI Taxonomy" id="4536"/>
    <lineage>
        <taxon>Eukaryota</taxon>
        <taxon>Viridiplantae</taxon>
        <taxon>Streptophyta</taxon>
        <taxon>Embryophyta</taxon>
        <taxon>Tracheophyta</taxon>
        <taxon>Spermatophyta</taxon>
        <taxon>Magnoliopsida</taxon>
        <taxon>Liliopsida</taxon>
        <taxon>Poales</taxon>
        <taxon>Poaceae</taxon>
        <taxon>BOP clade</taxon>
        <taxon>Oryzoideae</taxon>
        <taxon>Oryzeae</taxon>
        <taxon>Oryzinae</taxon>
        <taxon>Oryza</taxon>
    </lineage>
</organism>
<dbReference type="Proteomes" id="UP000006591">
    <property type="component" value="Chromosome 3"/>
</dbReference>
<dbReference type="EnsemblPlants" id="ONIVA03G25800.1">
    <property type="protein sequence ID" value="ONIVA03G25800.1"/>
    <property type="gene ID" value="ONIVA03G25800"/>
</dbReference>
<accession>A0A0E0GQ18</accession>
<reference evidence="2" key="2">
    <citation type="submission" date="2018-04" db="EMBL/GenBank/DDBJ databases">
        <title>OnivRS2 (Oryza nivara Reference Sequence Version 2).</title>
        <authorList>
            <person name="Zhang J."/>
            <person name="Kudrna D."/>
            <person name="Lee S."/>
            <person name="Talag J."/>
            <person name="Rajasekar S."/>
            <person name="Welchert J."/>
            <person name="Hsing Y.-I."/>
            <person name="Wing R.A."/>
        </authorList>
    </citation>
    <scope>NUCLEOTIDE SEQUENCE [LARGE SCALE GENOMIC DNA]</scope>
    <source>
        <strain evidence="2">SL10</strain>
    </source>
</reference>
<evidence type="ECO:0000313" key="3">
    <source>
        <dbReference type="Proteomes" id="UP000006591"/>
    </source>
</evidence>
<evidence type="ECO:0000313" key="2">
    <source>
        <dbReference type="EnsemblPlants" id="ONIVA03G25800.1"/>
    </source>
</evidence>